<dbReference type="EMBL" id="OIVN01001057">
    <property type="protein sequence ID" value="SPC89307.1"/>
    <property type="molecule type" value="Genomic_DNA"/>
</dbReference>
<name>A0A2N9FEL6_FAGSY</name>
<organism evidence="2">
    <name type="scientific">Fagus sylvatica</name>
    <name type="common">Beechnut</name>
    <dbReference type="NCBI Taxonomy" id="28930"/>
    <lineage>
        <taxon>Eukaryota</taxon>
        <taxon>Viridiplantae</taxon>
        <taxon>Streptophyta</taxon>
        <taxon>Embryophyta</taxon>
        <taxon>Tracheophyta</taxon>
        <taxon>Spermatophyta</taxon>
        <taxon>Magnoliopsida</taxon>
        <taxon>eudicotyledons</taxon>
        <taxon>Gunneridae</taxon>
        <taxon>Pentapetalae</taxon>
        <taxon>rosids</taxon>
        <taxon>fabids</taxon>
        <taxon>Fagales</taxon>
        <taxon>Fagaceae</taxon>
        <taxon>Fagus</taxon>
    </lineage>
</organism>
<evidence type="ECO:0000313" key="2">
    <source>
        <dbReference type="EMBL" id="SPC89307.1"/>
    </source>
</evidence>
<feature type="region of interest" description="Disordered" evidence="1">
    <location>
        <begin position="1"/>
        <end position="46"/>
    </location>
</feature>
<feature type="compositionally biased region" description="Basic and acidic residues" evidence="1">
    <location>
        <begin position="24"/>
        <end position="43"/>
    </location>
</feature>
<dbReference type="AlphaFoldDB" id="A0A2N9FEL6"/>
<evidence type="ECO:0000256" key="1">
    <source>
        <dbReference type="SAM" id="MobiDB-lite"/>
    </source>
</evidence>
<reference evidence="2" key="1">
    <citation type="submission" date="2018-02" db="EMBL/GenBank/DDBJ databases">
        <authorList>
            <person name="Cohen D.B."/>
            <person name="Kent A.D."/>
        </authorList>
    </citation>
    <scope>NUCLEOTIDE SEQUENCE</scope>
</reference>
<protein>
    <submittedName>
        <fullName evidence="2">Uncharacterized protein</fullName>
    </submittedName>
</protein>
<sequence length="74" mass="8607">MRERESEIPVLEHSGRHSLGASRSRNEIQEGREPIGGRGDGREPICFNRRGGSRSVAVDDRWPWRRELIYFNTE</sequence>
<proteinExistence type="predicted"/>
<gene>
    <name evidence="2" type="ORF">FSB_LOCUS17189</name>
</gene>
<accession>A0A2N9FEL6</accession>